<evidence type="ECO:0000313" key="2">
    <source>
        <dbReference type="Proteomes" id="UP000252107"/>
    </source>
</evidence>
<sequence length="193" mass="21523">MHIKSNLLNLGVVFATLLANSLISDSQVKGKIPLLPTQKSWIAVQSANIATLANGNYQFCSQPDPKDWRDGAGVCLNFSKVGNRLNGYYGYPHSDNFICIRGTVDNNLIAGEALAILWGVNQLKNTPESAFKWDLEQRLTLSQGHLISTANNGEDAVKRILYRHASLNLEGFYQYNRPRMTPPSQLCEWKAQK</sequence>
<protein>
    <submittedName>
        <fullName evidence="1">Uncharacterized protein</fullName>
    </submittedName>
</protein>
<name>A0A367RRC9_9NOSO</name>
<keyword evidence="2" id="KW-1185">Reference proteome</keyword>
<comment type="caution">
    <text evidence="1">The sequence shown here is derived from an EMBL/GenBank/DDBJ whole genome shotgun (WGS) entry which is preliminary data.</text>
</comment>
<evidence type="ECO:0000313" key="1">
    <source>
        <dbReference type="EMBL" id="RCJ38391.1"/>
    </source>
</evidence>
<dbReference type="Proteomes" id="UP000252107">
    <property type="component" value="Unassembled WGS sequence"/>
</dbReference>
<proteinExistence type="predicted"/>
<dbReference type="AlphaFoldDB" id="A0A367RRC9"/>
<accession>A0A367RRC9</accession>
<dbReference type="EMBL" id="LXQD01000098">
    <property type="protein sequence ID" value="RCJ38391.1"/>
    <property type="molecule type" value="Genomic_DNA"/>
</dbReference>
<reference evidence="1" key="1">
    <citation type="submission" date="2016-04" db="EMBL/GenBank/DDBJ databases">
        <authorList>
            <person name="Tabuchi Yagui T.R."/>
        </authorList>
    </citation>
    <scope>NUCLEOTIDE SEQUENCE [LARGE SCALE GENOMIC DNA]</scope>
    <source>
        <strain evidence="1">NIES-26</strain>
    </source>
</reference>
<gene>
    <name evidence="1" type="ORF">A6770_13680</name>
</gene>
<organism evidence="1 2">
    <name type="scientific">Nostoc minutum NIES-26</name>
    <dbReference type="NCBI Taxonomy" id="1844469"/>
    <lineage>
        <taxon>Bacteria</taxon>
        <taxon>Bacillati</taxon>
        <taxon>Cyanobacteriota</taxon>
        <taxon>Cyanophyceae</taxon>
        <taxon>Nostocales</taxon>
        <taxon>Nostocaceae</taxon>
        <taxon>Nostoc</taxon>
    </lineage>
</organism>